<dbReference type="GO" id="GO:0008270">
    <property type="term" value="F:zinc ion binding"/>
    <property type="evidence" value="ECO:0007669"/>
    <property type="project" value="InterPro"/>
</dbReference>
<comment type="subcellular location">
    <subcellularLocation>
        <location evidence="1">Nucleus</location>
    </subcellularLocation>
</comment>
<dbReference type="AlphaFoldDB" id="A0A8H6E7K1"/>
<feature type="domain" description="Zn(2)-C6 fungal-type" evidence="7">
    <location>
        <begin position="12"/>
        <end position="44"/>
    </location>
</feature>
<dbReference type="GO" id="GO:0000981">
    <property type="term" value="F:DNA-binding transcription factor activity, RNA polymerase II-specific"/>
    <property type="evidence" value="ECO:0007669"/>
    <property type="project" value="InterPro"/>
</dbReference>
<organism evidence="8 9">
    <name type="scientific">Petromyces alliaceus</name>
    <name type="common">Aspergillus alliaceus</name>
    <dbReference type="NCBI Taxonomy" id="209559"/>
    <lineage>
        <taxon>Eukaryota</taxon>
        <taxon>Fungi</taxon>
        <taxon>Dikarya</taxon>
        <taxon>Ascomycota</taxon>
        <taxon>Pezizomycotina</taxon>
        <taxon>Eurotiomycetes</taxon>
        <taxon>Eurotiomycetidae</taxon>
        <taxon>Eurotiales</taxon>
        <taxon>Aspergillaceae</taxon>
        <taxon>Aspergillus</taxon>
        <taxon>Aspergillus subgen. Circumdati</taxon>
    </lineage>
</organism>
<dbReference type="InterPro" id="IPR036864">
    <property type="entry name" value="Zn2-C6_fun-type_DNA-bd_sf"/>
</dbReference>
<evidence type="ECO:0000313" key="8">
    <source>
        <dbReference type="EMBL" id="KAF5861015.1"/>
    </source>
</evidence>
<evidence type="ECO:0000256" key="5">
    <source>
        <dbReference type="ARBA" id="ARBA00023163"/>
    </source>
</evidence>
<dbReference type="InterPro" id="IPR050613">
    <property type="entry name" value="Sec_Metabolite_Reg"/>
</dbReference>
<dbReference type="Gene3D" id="4.10.240.10">
    <property type="entry name" value="Zn(2)-C6 fungal-type DNA-binding domain"/>
    <property type="match status" value="1"/>
</dbReference>
<dbReference type="InterPro" id="IPR001138">
    <property type="entry name" value="Zn2Cys6_DnaBD"/>
</dbReference>
<dbReference type="SMART" id="SM00066">
    <property type="entry name" value="GAL4"/>
    <property type="match status" value="1"/>
</dbReference>
<gene>
    <name evidence="8" type="ORF">ETB97_000843</name>
</gene>
<keyword evidence="4" id="KW-0238">DNA-binding</keyword>
<evidence type="ECO:0000256" key="1">
    <source>
        <dbReference type="ARBA" id="ARBA00004123"/>
    </source>
</evidence>
<evidence type="ECO:0000256" key="4">
    <source>
        <dbReference type="ARBA" id="ARBA00023125"/>
    </source>
</evidence>
<dbReference type="EMBL" id="SPNV01000112">
    <property type="protein sequence ID" value="KAF5861015.1"/>
    <property type="molecule type" value="Genomic_DNA"/>
</dbReference>
<comment type="caution">
    <text evidence="8">The sequence shown here is derived from an EMBL/GenBank/DDBJ whole genome shotgun (WGS) entry which is preliminary data.</text>
</comment>
<dbReference type="CDD" id="cd12148">
    <property type="entry name" value="fungal_TF_MHR"/>
    <property type="match status" value="1"/>
</dbReference>
<dbReference type="GO" id="GO:0003677">
    <property type="term" value="F:DNA binding"/>
    <property type="evidence" value="ECO:0007669"/>
    <property type="project" value="UniProtKB-KW"/>
</dbReference>
<dbReference type="PANTHER" id="PTHR31001">
    <property type="entry name" value="UNCHARACTERIZED TRANSCRIPTIONAL REGULATORY PROTEIN"/>
    <property type="match status" value="1"/>
</dbReference>
<dbReference type="SUPFAM" id="SSF57701">
    <property type="entry name" value="Zn2/Cys6 DNA-binding domain"/>
    <property type="match status" value="1"/>
</dbReference>
<dbReference type="CDD" id="cd00067">
    <property type="entry name" value="GAL4"/>
    <property type="match status" value="1"/>
</dbReference>
<evidence type="ECO:0000259" key="7">
    <source>
        <dbReference type="PROSITE" id="PS50048"/>
    </source>
</evidence>
<dbReference type="InterPro" id="IPR007219">
    <property type="entry name" value="XnlR_reg_dom"/>
</dbReference>
<evidence type="ECO:0000256" key="3">
    <source>
        <dbReference type="ARBA" id="ARBA00023015"/>
    </source>
</evidence>
<evidence type="ECO:0000313" key="9">
    <source>
        <dbReference type="Proteomes" id="UP000541154"/>
    </source>
</evidence>
<dbReference type="PROSITE" id="PS50048">
    <property type="entry name" value="ZN2_CY6_FUNGAL_2"/>
    <property type="match status" value="1"/>
</dbReference>
<dbReference type="GO" id="GO:0009893">
    <property type="term" value="P:positive regulation of metabolic process"/>
    <property type="evidence" value="ECO:0007669"/>
    <property type="project" value="UniProtKB-ARBA"/>
</dbReference>
<proteinExistence type="predicted"/>
<dbReference type="GO" id="GO:0006351">
    <property type="term" value="P:DNA-templated transcription"/>
    <property type="evidence" value="ECO:0007669"/>
    <property type="project" value="InterPro"/>
</dbReference>
<keyword evidence="9" id="KW-1185">Reference proteome</keyword>
<keyword evidence="2" id="KW-0479">Metal-binding</keyword>
<sequence length="663" mass="74015">MASTRRNGQLSSCEPCRKSKLRCDHSSPICTRCVRRGKSDSCVYHPAPLTRPRNLRRSHKGGRTGSKVSVRSFNYEYDWVNLAPSAAVHRVGPDRPNGAKRSLSNPGFLGLTSFSGVFPEHAGLIEPSIGQPTDLLTQDQTLSALATTLVGSRQLELGAQVLSLLDHLSLYEEILEKRFAVFEGWIIGPPIVRNIIKSLRDLSENRARGPGDGESGLLGLSKILFKNTAAPIETNPTMMAPDYVSVAAPRWDTISFLLSAMGTATYQIPQDDKLLQQDTLPGGDREGLRRLAVAASDVCLQFCDSLGTISDPMCWATIQQTAFYSHMHGSGDYRTWKKLGDITTIVFALGLHQSEVDENAPFFLAEIRKRAMAGAYIFDKEIATFLGRPPRILWRHCNIQYPLDLSYDEVVAEPTVRNAIIQKLDSNGWNIEGIREEILELSLNYEVDGLEGRVQKLSEESSLMRQKLPSFLNWDPDKGDMTLLSVHLEFLYQDLLLFKTLFKRTGKGEEYLVKTSSEILTVLLDMVSRLARSGKVVSSLIWELCYIGVPAAGVLSSQLLRRSRLQPSQPTSLLSSAQFPRSEIIQNLSVFAAHLGGLLWQENGNYEVYKKGQMAIREVLDRVLSDDPARASTDAGVSPDLEVDFMEFWDSFDWEQEIRFSFS</sequence>
<reference evidence="8 9" key="1">
    <citation type="submission" date="2019-04" db="EMBL/GenBank/DDBJ databases">
        <title>Aspergillus burnettii sp. nov., novel species from soil in southeast Queensland.</title>
        <authorList>
            <person name="Gilchrist C.L.M."/>
            <person name="Pitt J.I."/>
            <person name="Lange L."/>
            <person name="Lacey H.J."/>
            <person name="Vuong D."/>
            <person name="Midgley D.J."/>
            <person name="Greenfield P."/>
            <person name="Bradbury M."/>
            <person name="Lacey E."/>
            <person name="Busk P.K."/>
            <person name="Pilgaard B."/>
            <person name="Chooi Y.H."/>
            <person name="Piggott A.M."/>
        </authorList>
    </citation>
    <scope>NUCLEOTIDE SEQUENCE [LARGE SCALE GENOMIC DNA]</scope>
    <source>
        <strain evidence="8 9">FRR 5400</strain>
    </source>
</reference>
<dbReference type="Proteomes" id="UP000541154">
    <property type="component" value="Unassembled WGS sequence"/>
</dbReference>
<dbReference type="Pfam" id="PF00172">
    <property type="entry name" value="Zn_clus"/>
    <property type="match status" value="1"/>
</dbReference>
<keyword evidence="3" id="KW-0805">Transcription regulation</keyword>
<keyword evidence="6" id="KW-0539">Nucleus</keyword>
<dbReference type="SMART" id="SM00906">
    <property type="entry name" value="Fungal_trans"/>
    <property type="match status" value="1"/>
</dbReference>
<name>A0A8H6E7K1_PETAA</name>
<dbReference type="PROSITE" id="PS00463">
    <property type="entry name" value="ZN2_CY6_FUNGAL_1"/>
    <property type="match status" value="1"/>
</dbReference>
<dbReference type="Pfam" id="PF04082">
    <property type="entry name" value="Fungal_trans"/>
    <property type="match status" value="1"/>
</dbReference>
<evidence type="ECO:0000256" key="2">
    <source>
        <dbReference type="ARBA" id="ARBA00022723"/>
    </source>
</evidence>
<keyword evidence="5" id="KW-0804">Transcription</keyword>
<dbReference type="GO" id="GO:0005634">
    <property type="term" value="C:nucleus"/>
    <property type="evidence" value="ECO:0007669"/>
    <property type="project" value="UniProtKB-SubCell"/>
</dbReference>
<evidence type="ECO:0000256" key="6">
    <source>
        <dbReference type="ARBA" id="ARBA00023242"/>
    </source>
</evidence>
<dbReference type="PANTHER" id="PTHR31001:SF53">
    <property type="entry name" value="ZN(II)2CYS6 TRANSCRIPTION FACTOR (EUROFUNG)"/>
    <property type="match status" value="1"/>
</dbReference>
<accession>A0A8H6E7K1</accession>
<protein>
    <recommendedName>
        <fullName evidence="7">Zn(2)-C6 fungal-type domain-containing protein</fullName>
    </recommendedName>
</protein>